<dbReference type="CDD" id="cd02869">
    <property type="entry name" value="PseudoU_synth_RluA_like"/>
    <property type="match status" value="1"/>
</dbReference>
<name>A0A1R4ED73_9GAMM</name>
<dbReference type="Pfam" id="PF00849">
    <property type="entry name" value="PseudoU_synth_2"/>
    <property type="match status" value="1"/>
</dbReference>
<dbReference type="InterPro" id="IPR006145">
    <property type="entry name" value="PsdUridine_synth_RsuA/RluA"/>
</dbReference>
<dbReference type="AlphaFoldDB" id="A0A1R4ED73"/>
<evidence type="ECO:0000259" key="11">
    <source>
        <dbReference type="SMART" id="SM00363"/>
    </source>
</evidence>
<dbReference type="PROSITE" id="PS50889">
    <property type="entry name" value="S4"/>
    <property type="match status" value="1"/>
</dbReference>
<evidence type="ECO:0000256" key="7">
    <source>
        <dbReference type="PIRSR" id="PIRSR606225-1"/>
    </source>
</evidence>
<dbReference type="Gene3D" id="3.10.290.10">
    <property type="entry name" value="RNA-binding S4 domain"/>
    <property type="match status" value="1"/>
</dbReference>
<dbReference type="PANTHER" id="PTHR21600:SF92">
    <property type="entry name" value="RIBOSOMAL LARGE SUBUNIT PSEUDOURIDINE SYNTHASE C"/>
    <property type="match status" value="1"/>
</dbReference>
<sequence>MSKFNRKSEKTVDQMNDKNPKIEKDLEGLMASVGVEPSQVKRHSTKARPQSADEDIKDFGQVNHLEVTRNQHGQRVDNFLLARLKGMPRAHIYKMIRSDEVRINNKRCKPYDNLERGDVVRIAPVRLATREKPVISEGFAKSLLERVVYEDEGLIVLNKPSGMAVHGGSGLDFGVIEAMRDATKKKYLELVHRIDKDTSGLLMIAKKRSTLKVLQEHLREKTIQKHYLCIVKGQPALNDINIDAPLLRYTLASGERRVKVDKGNPDAKPSQTTCKVLARFEINGEPVSLIEAMPHTGRTHQIRVHLAYLGHPILGDDKYHINDKSGVRRLCLHAWKLDVPEYEMIKAPLPEDMQSLVPADFKLD</sequence>
<dbReference type="SUPFAM" id="SSF55120">
    <property type="entry name" value="Pseudouridine synthase"/>
    <property type="match status" value="1"/>
</dbReference>
<dbReference type="CDD" id="cd00165">
    <property type="entry name" value="S4"/>
    <property type="match status" value="1"/>
</dbReference>
<dbReference type="PROSITE" id="PS01129">
    <property type="entry name" value="PSI_RLU"/>
    <property type="match status" value="1"/>
</dbReference>
<comment type="catalytic activity">
    <reaction evidence="9">
        <text>a uridine in RNA = a pseudouridine in RNA</text>
        <dbReference type="Rhea" id="RHEA:48348"/>
        <dbReference type="Rhea" id="RHEA-COMP:12068"/>
        <dbReference type="Rhea" id="RHEA-COMP:12069"/>
        <dbReference type="ChEBI" id="CHEBI:65314"/>
        <dbReference type="ChEBI" id="CHEBI:65315"/>
    </reaction>
</comment>
<feature type="domain" description="RNA-binding S4" evidence="11">
    <location>
        <begin position="74"/>
        <end position="133"/>
    </location>
</feature>
<evidence type="ECO:0000256" key="2">
    <source>
        <dbReference type="ARBA" id="ARBA00002876"/>
    </source>
</evidence>
<evidence type="ECO:0000256" key="6">
    <source>
        <dbReference type="ARBA" id="ARBA00023235"/>
    </source>
</evidence>
<feature type="active site" evidence="7">
    <location>
        <position position="195"/>
    </location>
</feature>
<evidence type="ECO:0000256" key="8">
    <source>
        <dbReference type="PROSITE-ProRule" id="PRU00182"/>
    </source>
</evidence>
<dbReference type="InterPro" id="IPR006224">
    <property type="entry name" value="PsdUridine_synth_RluA-like_CS"/>
</dbReference>
<dbReference type="InterPro" id="IPR020103">
    <property type="entry name" value="PsdUridine_synth_cat_dom_sf"/>
</dbReference>
<dbReference type="OrthoDB" id="9807829at2"/>
<organism evidence="12 13">
    <name type="scientific">Psychrobacter pasteurii</name>
    <dbReference type="NCBI Taxonomy" id="1945520"/>
    <lineage>
        <taxon>Bacteria</taxon>
        <taxon>Pseudomonadati</taxon>
        <taxon>Pseudomonadota</taxon>
        <taxon>Gammaproteobacteria</taxon>
        <taxon>Moraxellales</taxon>
        <taxon>Moraxellaceae</taxon>
        <taxon>Psychrobacter</taxon>
    </lineage>
</organism>
<dbReference type="GO" id="GO:0000455">
    <property type="term" value="P:enzyme-directed rRNA pseudouridine synthesis"/>
    <property type="evidence" value="ECO:0007669"/>
    <property type="project" value="UniProtKB-ARBA"/>
</dbReference>
<accession>A0A1R4ED73</accession>
<dbReference type="NCBIfam" id="TIGR00005">
    <property type="entry name" value="rluA_subfam"/>
    <property type="match status" value="1"/>
</dbReference>
<evidence type="ECO:0000256" key="3">
    <source>
        <dbReference type="ARBA" id="ARBA00010876"/>
    </source>
</evidence>
<evidence type="ECO:0000256" key="4">
    <source>
        <dbReference type="ARBA" id="ARBA00022552"/>
    </source>
</evidence>
<keyword evidence="6 9" id="KW-0413">Isomerase</keyword>
<dbReference type="Proteomes" id="UP000188169">
    <property type="component" value="Unassembled WGS sequence"/>
</dbReference>
<dbReference type="EMBL" id="FUGD01000048">
    <property type="protein sequence ID" value="SJM36456.1"/>
    <property type="molecule type" value="Genomic_DNA"/>
</dbReference>
<evidence type="ECO:0000313" key="13">
    <source>
        <dbReference type="Proteomes" id="UP000188169"/>
    </source>
</evidence>
<dbReference type="SMART" id="SM00363">
    <property type="entry name" value="S4"/>
    <property type="match status" value="1"/>
</dbReference>
<dbReference type="STRING" id="1945520.A1019T_00417"/>
<comment type="similarity">
    <text evidence="3 9">Belongs to the pseudouridine synthase RluA family.</text>
</comment>
<dbReference type="EC" id="5.4.99.-" evidence="9"/>
<dbReference type="InterPro" id="IPR002942">
    <property type="entry name" value="S4_RNA-bd"/>
</dbReference>
<dbReference type="InterPro" id="IPR050188">
    <property type="entry name" value="RluA_PseudoU_synthase"/>
</dbReference>
<evidence type="ECO:0000313" key="12">
    <source>
        <dbReference type="EMBL" id="SJM36456.1"/>
    </source>
</evidence>
<dbReference type="InterPro" id="IPR006225">
    <property type="entry name" value="PsdUridine_synth_RluC/D"/>
</dbReference>
<dbReference type="Gene3D" id="3.30.2350.10">
    <property type="entry name" value="Pseudouridine synthase"/>
    <property type="match status" value="1"/>
</dbReference>
<evidence type="ECO:0000256" key="5">
    <source>
        <dbReference type="ARBA" id="ARBA00022884"/>
    </source>
</evidence>
<reference evidence="13" key="1">
    <citation type="submission" date="2017-02" db="EMBL/GenBank/DDBJ databases">
        <authorList>
            <person name="Mornico D."/>
        </authorList>
    </citation>
    <scope>NUCLEOTIDE SEQUENCE [LARGE SCALE GENOMIC DNA]</scope>
</reference>
<comment type="catalytic activity">
    <reaction evidence="1">
        <text>uridine(955/2504/2580) in 23S rRNA = pseudouridine(955/2504/2580) in 23S rRNA</text>
        <dbReference type="Rhea" id="RHEA:42528"/>
        <dbReference type="Rhea" id="RHEA-COMP:10099"/>
        <dbReference type="Rhea" id="RHEA-COMP:10100"/>
        <dbReference type="ChEBI" id="CHEBI:65314"/>
        <dbReference type="ChEBI" id="CHEBI:65315"/>
        <dbReference type="EC" id="5.4.99.24"/>
    </reaction>
</comment>
<keyword evidence="4" id="KW-0698">rRNA processing</keyword>
<dbReference type="Pfam" id="PF01479">
    <property type="entry name" value="S4"/>
    <property type="match status" value="1"/>
</dbReference>
<feature type="region of interest" description="Disordered" evidence="10">
    <location>
        <begin position="1"/>
        <end position="24"/>
    </location>
</feature>
<dbReference type="GO" id="GO:0003723">
    <property type="term" value="F:RNA binding"/>
    <property type="evidence" value="ECO:0007669"/>
    <property type="project" value="UniProtKB-KW"/>
</dbReference>
<comment type="function">
    <text evidence="2">Responsible for synthesis of pseudouridine from uracil at positions 955, 2504 and 2580 in 23S ribosomal RNA.</text>
</comment>
<protein>
    <recommendedName>
        <fullName evidence="9">Pseudouridine synthase</fullName>
        <ecNumber evidence="9">5.4.99.-</ecNumber>
    </recommendedName>
</protein>
<keyword evidence="5 8" id="KW-0694">RNA-binding</keyword>
<proteinExistence type="inferred from homology"/>
<evidence type="ECO:0000256" key="10">
    <source>
        <dbReference type="SAM" id="MobiDB-lite"/>
    </source>
</evidence>
<dbReference type="GO" id="GO:0160141">
    <property type="term" value="F:23S rRNA pseudouridine(955/2504/2580) synthase activity"/>
    <property type="evidence" value="ECO:0007669"/>
    <property type="project" value="UniProtKB-EC"/>
</dbReference>
<evidence type="ECO:0000256" key="9">
    <source>
        <dbReference type="RuleBase" id="RU362028"/>
    </source>
</evidence>
<gene>
    <name evidence="12" type="primary">rluC</name>
    <name evidence="12" type="ORF">A1019T_00417</name>
</gene>
<keyword evidence="13" id="KW-1185">Reference proteome</keyword>
<dbReference type="PANTHER" id="PTHR21600">
    <property type="entry name" value="MITOCHONDRIAL RNA PSEUDOURIDINE SYNTHASE"/>
    <property type="match status" value="1"/>
</dbReference>
<dbReference type="InterPro" id="IPR036986">
    <property type="entry name" value="S4_RNA-bd_sf"/>
</dbReference>
<evidence type="ECO:0000256" key="1">
    <source>
        <dbReference type="ARBA" id="ARBA00000381"/>
    </source>
</evidence>
<dbReference type="RefSeq" id="WP_143513939.1">
    <property type="nucleotide sequence ID" value="NZ_FUGD01000048.1"/>
</dbReference>
<dbReference type="SUPFAM" id="SSF55174">
    <property type="entry name" value="Alpha-L RNA-binding motif"/>
    <property type="match status" value="1"/>
</dbReference>